<keyword evidence="2" id="KW-1185">Reference proteome</keyword>
<reference evidence="1 2" key="1">
    <citation type="submission" date="2023-02" db="EMBL/GenBank/DDBJ databases">
        <title>Genome sequence of Lentisphaera profundi SAORIC-696.</title>
        <authorList>
            <person name="Kim e."/>
            <person name="Cho J.-C."/>
            <person name="Choi A."/>
            <person name="Kang I."/>
        </authorList>
    </citation>
    <scope>NUCLEOTIDE SEQUENCE [LARGE SCALE GENOMIC DNA]</scope>
    <source>
        <strain evidence="1 2">SAORIC-696</strain>
    </source>
</reference>
<protein>
    <recommendedName>
        <fullName evidence="3">C2H2-type domain-containing protein</fullName>
    </recommendedName>
</protein>
<sequence length="72" mass="8353">MNVIKIKILSYIKNMRKIIFACPLCSENNSLVHEDLISSETLIDFRCPNCARSFRGDFSSLQELEKHIHGKR</sequence>
<dbReference type="EMBL" id="CP117812">
    <property type="protein sequence ID" value="WDE98430.1"/>
    <property type="molecule type" value="Genomic_DNA"/>
</dbReference>
<name>A0ABY7VW35_9BACT</name>
<dbReference type="RefSeq" id="WP_274153302.1">
    <property type="nucleotide sequence ID" value="NZ_CP117812.1"/>
</dbReference>
<evidence type="ECO:0000313" key="1">
    <source>
        <dbReference type="EMBL" id="WDE98430.1"/>
    </source>
</evidence>
<gene>
    <name evidence="1" type="ORF">PQO03_21705</name>
</gene>
<evidence type="ECO:0008006" key="3">
    <source>
        <dbReference type="Google" id="ProtNLM"/>
    </source>
</evidence>
<accession>A0ABY7VW35</accession>
<dbReference type="Proteomes" id="UP001214250">
    <property type="component" value="Chromosome 2"/>
</dbReference>
<evidence type="ECO:0000313" key="2">
    <source>
        <dbReference type="Proteomes" id="UP001214250"/>
    </source>
</evidence>
<proteinExistence type="predicted"/>
<organism evidence="1 2">
    <name type="scientific">Lentisphaera profundi</name>
    <dbReference type="NCBI Taxonomy" id="1658616"/>
    <lineage>
        <taxon>Bacteria</taxon>
        <taxon>Pseudomonadati</taxon>
        <taxon>Lentisphaerota</taxon>
        <taxon>Lentisphaeria</taxon>
        <taxon>Lentisphaerales</taxon>
        <taxon>Lentisphaeraceae</taxon>
        <taxon>Lentisphaera</taxon>
    </lineage>
</organism>